<organism evidence="1 2">
    <name type="scientific">Novosphingobium indicum</name>
    <dbReference type="NCBI Taxonomy" id="462949"/>
    <lineage>
        <taxon>Bacteria</taxon>
        <taxon>Pseudomonadati</taxon>
        <taxon>Pseudomonadota</taxon>
        <taxon>Alphaproteobacteria</taxon>
        <taxon>Sphingomonadales</taxon>
        <taxon>Sphingomonadaceae</taxon>
        <taxon>Novosphingobium</taxon>
    </lineage>
</organism>
<dbReference type="Pfam" id="PF13469">
    <property type="entry name" value="Sulfotransfer_3"/>
    <property type="match status" value="1"/>
</dbReference>
<dbReference type="PANTHER" id="PTHR36451:SF1">
    <property type="entry name" value="OMEGA-HYDROXY-BETA-DIHYDROMENAQUINONE-9 SULFOTRANSFERASE STF3"/>
    <property type="match status" value="1"/>
</dbReference>
<dbReference type="PANTHER" id="PTHR36451">
    <property type="entry name" value="PAPS-DEPENDENT SULFOTRANSFERASE STF3"/>
    <property type="match status" value="1"/>
</dbReference>
<dbReference type="RefSeq" id="WP_188823801.1">
    <property type="nucleotide sequence ID" value="NZ_BMLK01000051.1"/>
</dbReference>
<sequence length="381" mass="43716">MLSTTELLAAARSDTELVDLGDDAILEGLNVLVEAVNREARLNERGEANMRGLIHKQLVNRLRVEDYLKHHPDLLDRPIERPMFVFGLPRTGTTLFINLLDSDPARRCFLRWESQESVPPMQTGGRKSGDRYEREKARLEGALVHAPHIAAIHYEEPDGPTECQFSMTQSFCAQVFESNTYVPTYRKWFLEADYLPAFRYHKRLLQLLQENEGGRWTLKNPWHPLFLDALTTVYPDAQLVMTHRDPLEVVGSACSLIKEVRKMLSDTVDLDAIGTSMMEMFEIMIARSEKFRAEHGPDAIYDVLYTDLMRDPIGAMKGLYDHFGERWTAAVESGMRAHLDANPKGRHGKHTYDIGEFGITKAQVRERFADYCNKYEIPLRD</sequence>
<protein>
    <submittedName>
        <fullName evidence="1">Sulfotransferase</fullName>
    </submittedName>
</protein>
<dbReference type="Proteomes" id="UP000605099">
    <property type="component" value="Unassembled WGS sequence"/>
</dbReference>
<keyword evidence="2" id="KW-1185">Reference proteome</keyword>
<gene>
    <name evidence="1" type="ORF">GCM10011349_46520</name>
</gene>
<proteinExistence type="predicted"/>
<comment type="caution">
    <text evidence="1">The sequence shown here is derived from an EMBL/GenBank/DDBJ whole genome shotgun (WGS) entry which is preliminary data.</text>
</comment>
<dbReference type="SUPFAM" id="SSF52540">
    <property type="entry name" value="P-loop containing nucleoside triphosphate hydrolases"/>
    <property type="match status" value="1"/>
</dbReference>
<evidence type="ECO:0000313" key="1">
    <source>
        <dbReference type="EMBL" id="GGN62663.1"/>
    </source>
</evidence>
<accession>A0ABQ2K2R6</accession>
<reference evidence="2" key="1">
    <citation type="journal article" date="2019" name="Int. J. Syst. Evol. Microbiol.">
        <title>The Global Catalogue of Microorganisms (GCM) 10K type strain sequencing project: providing services to taxonomists for standard genome sequencing and annotation.</title>
        <authorList>
            <consortium name="The Broad Institute Genomics Platform"/>
            <consortium name="The Broad Institute Genome Sequencing Center for Infectious Disease"/>
            <person name="Wu L."/>
            <person name="Ma J."/>
        </authorList>
    </citation>
    <scope>NUCLEOTIDE SEQUENCE [LARGE SCALE GENOMIC DNA]</scope>
    <source>
        <strain evidence="2">CGMCC 1.6784</strain>
    </source>
</reference>
<dbReference type="EMBL" id="BMLK01000051">
    <property type="protein sequence ID" value="GGN62663.1"/>
    <property type="molecule type" value="Genomic_DNA"/>
</dbReference>
<dbReference type="InterPro" id="IPR052736">
    <property type="entry name" value="Stf3_sulfotransferase"/>
</dbReference>
<dbReference type="Gene3D" id="3.40.50.300">
    <property type="entry name" value="P-loop containing nucleotide triphosphate hydrolases"/>
    <property type="match status" value="1"/>
</dbReference>
<dbReference type="InterPro" id="IPR027417">
    <property type="entry name" value="P-loop_NTPase"/>
</dbReference>
<name>A0ABQ2K2R6_9SPHN</name>
<evidence type="ECO:0000313" key="2">
    <source>
        <dbReference type="Proteomes" id="UP000605099"/>
    </source>
</evidence>